<reference evidence="1 2" key="1">
    <citation type="submission" date="2019-09" db="EMBL/GenBank/DDBJ databases">
        <title>Chitinophaga ginsengihumi sp. nov., isolated from soil of ginseng rhizosphere.</title>
        <authorList>
            <person name="Lee J."/>
        </authorList>
    </citation>
    <scope>NUCLEOTIDE SEQUENCE [LARGE SCALE GENOMIC DNA]</scope>
    <source>
        <strain evidence="1 2">BN140078</strain>
    </source>
</reference>
<accession>A0A5B2W065</accession>
<gene>
    <name evidence="1" type="ORF">F0L74_03515</name>
</gene>
<name>A0A5B2W065_9BACT</name>
<organism evidence="1 2">
    <name type="scientific">Chitinophaga agrisoli</name>
    <dbReference type="NCBI Taxonomy" id="2607653"/>
    <lineage>
        <taxon>Bacteria</taxon>
        <taxon>Pseudomonadati</taxon>
        <taxon>Bacteroidota</taxon>
        <taxon>Chitinophagia</taxon>
        <taxon>Chitinophagales</taxon>
        <taxon>Chitinophagaceae</taxon>
        <taxon>Chitinophaga</taxon>
    </lineage>
</organism>
<evidence type="ECO:0000313" key="2">
    <source>
        <dbReference type="Proteomes" id="UP000324611"/>
    </source>
</evidence>
<comment type="caution">
    <text evidence="1">The sequence shown here is derived from an EMBL/GenBank/DDBJ whole genome shotgun (WGS) entry which is preliminary data.</text>
</comment>
<dbReference type="AlphaFoldDB" id="A0A5B2W065"/>
<evidence type="ECO:0000313" key="1">
    <source>
        <dbReference type="EMBL" id="KAA2245041.1"/>
    </source>
</evidence>
<dbReference type="Proteomes" id="UP000324611">
    <property type="component" value="Unassembled WGS sequence"/>
</dbReference>
<dbReference type="RefSeq" id="WP_149836437.1">
    <property type="nucleotide sequence ID" value="NZ_VUOC01000001.1"/>
</dbReference>
<proteinExistence type="predicted"/>
<reference evidence="1 2" key="2">
    <citation type="submission" date="2019-09" db="EMBL/GenBank/DDBJ databases">
        <authorList>
            <person name="Jin C."/>
        </authorList>
    </citation>
    <scope>NUCLEOTIDE SEQUENCE [LARGE SCALE GENOMIC DNA]</scope>
    <source>
        <strain evidence="1 2">BN140078</strain>
    </source>
</reference>
<protein>
    <submittedName>
        <fullName evidence="1">General stress protein CsbD</fullName>
    </submittedName>
</protein>
<dbReference type="EMBL" id="VUOC01000001">
    <property type="protein sequence ID" value="KAA2245041.1"/>
    <property type="molecule type" value="Genomic_DNA"/>
</dbReference>
<dbReference type="Gene3D" id="1.10.1470.10">
    <property type="entry name" value="YjbJ"/>
    <property type="match status" value="1"/>
</dbReference>
<dbReference type="InterPro" id="IPR036629">
    <property type="entry name" value="YjbJ_sf"/>
</dbReference>
<keyword evidence="2" id="KW-1185">Reference proteome</keyword>
<sequence length="69" mass="8361">MKIQLREWWELKKILKQRYSQLSEEDLNYEFGKEQDLIVRLQSKTGKSQEDTVRLIKSFQVAYLQQALL</sequence>